<dbReference type="GO" id="GO:0009231">
    <property type="term" value="P:riboflavin biosynthetic process"/>
    <property type="evidence" value="ECO:0007669"/>
    <property type="project" value="InterPro"/>
</dbReference>
<dbReference type="SUPFAM" id="SSF53597">
    <property type="entry name" value="Dihydrofolate reductase-like"/>
    <property type="match status" value="1"/>
</dbReference>
<dbReference type="AlphaFoldDB" id="A0A4R4ZEM9"/>
<dbReference type="InterPro" id="IPR050765">
    <property type="entry name" value="Riboflavin_Biosynth_HTPR"/>
</dbReference>
<dbReference type="PANTHER" id="PTHR38011:SF2">
    <property type="entry name" value="BIFUNCTIONAL DEAMINASE-REDUCTASE DOMAIN PROTEIN"/>
    <property type="match status" value="1"/>
</dbReference>
<dbReference type="GO" id="GO:0008703">
    <property type="term" value="F:5-amino-6-(5-phosphoribosylamino)uracil reductase activity"/>
    <property type="evidence" value="ECO:0007669"/>
    <property type="project" value="InterPro"/>
</dbReference>
<dbReference type="Proteomes" id="UP000295302">
    <property type="component" value="Unassembled WGS sequence"/>
</dbReference>
<comment type="caution">
    <text evidence="2">The sequence shown here is derived from an EMBL/GenBank/DDBJ whole genome shotgun (WGS) entry which is preliminary data.</text>
</comment>
<protein>
    <submittedName>
        <fullName evidence="2">Dihydrofolate reductase</fullName>
    </submittedName>
</protein>
<proteinExistence type="predicted"/>
<dbReference type="EMBL" id="SMKQ01000003">
    <property type="protein sequence ID" value="TDD56496.1"/>
    <property type="molecule type" value="Genomic_DNA"/>
</dbReference>
<reference evidence="2 3" key="1">
    <citation type="submission" date="2019-03" db="EMBL/GenBank/DDBJ databases">
        <title>Draft genome sequences of novel Actinobacteria.</title>
        <authorList>
            <person name="Sahin N."/>
            <person name="Ay H."/>
            <person name="Saygin H."/>
        </authorList>
    </citation>
    <scope>NUCLEOTIDE SEQUENCE [LARGE SCALE GENOMIC DNA]</scope>
    <source>
        <strain evidence="2 3">CH32</strain>
    </source>
</reference>
<gene>
    <name evidence="2" type="ORF">E1286_02395</name>
</gene>
<dbReference type="Gene3D" id="3.40.430.10">
    <property type="entry name" value="Dihydrofolate Reductase, subunit A"/>
    <property type="match status" value="1"/>
</dbReference>
<dbReference type="InterPro" id="IPR002734">
    <property type="entry name" value="RibDG_C"/>
</dbReference>
<organism evidence="2 3">
    <name type="scientific">Nonomuraea terrae</name>
    <dbReference type="NCBI Taxonomy" id="2530383"/>
    <lineage>
        <taxon>Bacteria</taxon>
        <taxon>Bacillati</taxon>
        <taxon>Actinomycetota</taxon>
        <taxon>Actinomycetes</taxon>
        <taxon>Streptosporangiales</taxon>
        <taxon>Streptosporangiaceae</taxon>
        <taxon>Nonomuraea</taxon>
    </lineage>
</organism>
<sequence length="208" mass="22817">MRITLATFQSLDGVIQAPGTPLEDTSDGFEHGGWQFPYADADLETYGSKWFAEADGFLLGRRTYEIFANYWPTVTDENNLIAARLNALPKYVVSATLNSVEWHNTTLITSDVLEKIAELKARPGRELQIHGSGVLARSLLDHGLIDELRLWTYPVVLGTGKRLLEPGRTATALRLVESKATSSGCVLSVYQPAGRPTYGDFTKGTATP</sequence>
<evidence type="ECO:0000259" key="1">
    <source>
        <dbReference type="Pfam" id="PF01872"/>
    </source>
</evidence>
<feature type="domain" description="Bacterial bifunctional deaminase-reductase C-terminal" evidence="1">
    <location>
        <begin position="3"/>
        <end position="187"/>
    </location>
</feature>
<evidence type="ECO:0000313" key="2">
    <source>
        <dbReference type="EMBL" id="TDD56496.1"/>
    </source>
</evidence>
<name>A0A4R4ZEM9_9ACTN</name>
<evidence type="ECO:0000313" key="3">
    <source>
        <dbReference type="Proteomes" id="UP000295302"/>
    </source>
</evidence>
<dbReference type="PANTHER" id="PTHR38011">
    <property type="entry name" value="DIHYDROFOLATE REDUCTASE FAMILY PROTEIN (AFU_ORTHOLOGUE AFUA_8G06820)"/>
    <property type="match status" value="1"/>
</dbReference>
<dbReference type="RefSeq" id="WP_132608609.1">
    <property type="nucleotide sequence ID" value="NZ_SMKQ01000003.1"/>
</dbReference>
<keyword evidence="3" id="KW-1185">Reference proteome</keyword>
<accession>A0A4R4ZEM9</accession>
<dbReference type="Pfam" id="PF01872">
    <property type="entry name" value="RibD_C"/>
    <property type="match status" value="1"/>
</dbReference>
<dbReference type="OrthoDB" id="3471694at2"/>
<dbReference type="InterPro" id="IPR024072">
    <property type="entry name" value="DHFR-like_dom_sf"/>
</dbReference>